<dbReference type="EMBL" id="PZBZ01000049">
    <property type="protein sequence ID" value="PTG12528.1"/>
    <property type="molecule type" value="Genomic_DNA"/>
</dbReference>
<reference evidence="5 6" key="1">
    <citation type="journal article" date="2016" name="Front. Microbiol.">
        <title>Comprehensive Phylogenetic Analysis of Bovine Non-aureus Staphylococci Species Based on Whole-Genome Sequencing.</title>
        <authorList>
            <person name="Naushad S."/>
            <person name="Barkema H.W."/>
            <person name="Luby C."/>
            <person name="Condas L.A."/>
            <person name="Nobrega D.B."/>
            <person name="Carson D.A."/>
            <person name="De Buck J."/>
        </authorList>
    </citation>
    <scope>NUCLEOTIDE SEQUENCE [LARGE SCALE GENOMIC DNA]</scope>
    <source>
        <strain evidence="3 6">SNUC 105</strain>
        <strain evidence="4 5">SNUC 1363</strain>
        <strain evidence="2 7">SNUC 505</strain>
    </source>
</reference>
<reference evidence="2" key="2">
    <citation type="submission" date="2018-03" db="EMBL/GenBank/DDBJ databases">
        <authorList>
            <person name="Naushad S."/>
        </authorList>
    </citation>
    <scope>NUCLEOTIDE SEQUENCE</scope>
    <source>
        <strain evidence="3">SNUC 105</strain>
        <strain evidence="4">SNUC 1363</strain>
        <strain evidence="2">SNUC 505</strain>
    </source>
</reference>
<organism evidence="2 7">
    <name type="scientific">Staphylococcus chromogenes</name>
    <name type="common">Staphylococcus hyicus subsp. chromogenes</name>
    <dbReference type="NCBI Taxonomy" id="46126"/>
    <lineage>
        <taxon>Bacteria</taxon>
        <taxon>Bacillati</taxon>
        <taxon>Bacillota</taxon>
        <taxon>Bacilli</taxon>
        <taxon>Bacillales</taxon>
        <taxon>Staphylococcaceae</taxon>
        <taxon>Staphylococcus</taxon>
    </lineage>
</organism>
<proteinExistence type="predicted"/>
<evidence type="ECO:0000313" key="6">
    <source>
        <dbReference type="Proteomes" id="UP000242144"/>
    </source>
</evidence>
<dbReference type="Proteomes" id="UP000242008">
    <property type="component" value="Unassembled WGS sequence"/>
</dbReference>
<dbReference type="AlphaFoldDB" id="A0AAE5W836"/>
<dbReference type="EMBL" id="PZAO01000021">
    <property type="protein sequence ID" value="PTG69085.1"/>
    <property type="molecule type" value="Genomic_DNA"/>
</dbReference>
<dbReference type="EMBL" id="PZCM01000004">
    <property type="protein sequence ID" value="PTG27846.1"/>
    <property type="molecule type" value="Genomic_DNA"/>
</dbReference>
<accession>A0AAE5W836</accession>
<dbReference type="Proteomes" id="UP001240157">
    <property type="component" value="Unassembled WGS sequence"/>
</dbReference>
<dbReference type="Proteomes" id="UP000242704">
    <property type="component" value="Unassembled WGS sequence"/>
</dbReference>
<evidence type="ECO:0000313" key="5">
    <source>
        <dbReference type="Proteomes" id="UP000242008"/>
    </source>
</evidence>
<dbReference type="EMBL" id="JAVGJF010000032">
    <property type="protein sequence ID" value="MDQ7175626.1"/>
    <property type="molecule type" value="Genomic_DNA"/>
</dbReference>
<evidence type="ECO:0000313" key="1">
    <source>
        <dbReference type="EMBL" id="MDQ7175626.1"/>
    </source>
</evidence>
<reference evidence="1 8" key="3">
    <citation type="submission" date="2023-08" db="EMBL/GenBank/DDBJ databases">
        <title>Whole genome sequencing of Staphylococcus chromogenes NNSch 2386.</title>
        <authorList>
            <person name="Kropotov V.S."/>
            <person name="Boriskina E.V."/>
            <person name="Gordinskaya N.A."/>
            <person name="Shkurkina I.S."/>
            <person name="Kryazhev D.V."/>
            <person name="Alekseeva A.E."/>
            <person name="Makhova M.A."/>
        </authorList>
    </citation>
    <scope>NUCLEOTIDE SEQUENCE [LARGE SCALE GENOMIC DNA]</scope>
    <source>
        <strain evidence="1 8">NNSch 2386</strain>
    </source>
</reference>
<evidence type="ECO:0000313" key="4">
    <source>
        <dbReference type="EMBL" id="PTG69085.1"/>
    </source>
</evidence>
<protein>
    <submittedName>
        <fullName evidence="2">Uncharacterized protein</fullName>
    </submittedName>
</protein>
<evidence type="ECO:0000313" key="2">
    <source>
        <dbReference type="EMBL" id="PTG12528.1"/>
    </source>
</evidence>
<comment type="caution">
    <text evidence="2">The sequence shown here is derived from an EMBL/GenBank/DDBJ whole genome shotgun (WGS) entry which is preliminary data.</text>
</comment>
<gene>
    <name evidence="3" type="ORF">BU638_04725</name>
    <name evidence="2" type="ORF">BU653_08900</name>
    <name evidence="4" type="ORF">BU676_08730</name>
    <name evidence="1" type="ORF">RCF65_06450</name>
</gene>
<keyword evidence="5" id="KW-1185">Reference proteome</keyword>
<dbReference type="Proteomes" id="UP000242144">
    <property type="component" value="Unassembled WGS sequence"/>
</dbReference>
<evidence type="ECO:0000313" key="7">
    <source>
        <dbReference type="Proteomes" id="UP000242704"/>
    </source>
</evidence>
<evidence type="ECO:0000313" key="3">
    <source>
        <dbReference type="EMBL" id="PTG27846.1"/>
    </source>
</evidence>
<evidence type="ECO:0000313" key="8">
    <source>
        <dbReference type="Proteomes" id="UP001240157"/>
    </source>
</evidence>
<sequence length="61" mass="7149">MNNKDLIDETGWTLTEIINRINSLPHIKQKITQEDLQNMSKVEFQEMIIGHKSSTERSNHL</sequence>
<name>A0AAE5W836_STACR</name>
<dbReference type="RefSeq" id="WP_037572404.1">
    <property type="nucleotide sequence ID" value="NZ_BMDK01000001.1"/>
</dbReference>